<evidence type="ECO:0000256" key="1">
    <source>
        <dbReference type="ARBA" id="ARBA00023015"/>
    </source>
</evidence>
<dbReference type="OrthoDB" id="9793400at2"/>
<evidence type="ECO:0000256" key="2">
    <source>
        <dbReference type="ARBA" id="ARBA00023125"/>
    </source>
</evidence>
<evidence type="ECO:0000256" key="3">
    <source>
        <dbReference type="ARBA" id="ARBA00023163"/>
    </source>
</evidence>
<sequence>MRQTVQDFLGHSRFAHTLARLDLGAGRAVTIWENHDDRMVYDAPLGHTFSYYLDGGTGTRRLDAGAIHGWPGAICVMPEGHRSEWEITTSFRFVHLYMPDAELRAAYAMTHDCDARRLDMREDTFADIPAMSGPLGHLARAADMGETLLADTALAELIAHLPSRQINLRGGLAPHVLRRVDEWIEANLDSSIRLADLARIAGLSEFHFHRMFRMSRGISPHGWITTRRIELAKELLRTPTPIAEIAAGCGFASQSHLARMFRNHTGSTPKEYRAAYRYDGPARSRNRR</sequence>
<name>A0A3M0MA68_9RHOB</name>
<gene>
    <name evidence="5" type="ORF">C9E81_19040</name>
</gene>
<keyword evidence="1" id="KW-0805">Transcription regulation</keyword>
<protein>
    <submittedName>
        <fullName evidence="5">AraC family transcriptional regulator</fullName>
    </submittedName>
</protein>
<dbReference type="InterPro" id="IPR050204">
    <property type="entry name" value="AraC_XylS_family_regulators"/>
</dbReference>
<feature type="domain" description="HTH araC/xylS-type" evidence="4">
    <location>
        <begin position="178"/>
        <end position="275"/>
    </location>
</feature>
<dbReference type="GO" id="GO:0003700">
    <property type="term" value="F:DNA-binding transcription factor activity"/>
    <property type="evidence" value="ECO:0007669"/>
    <property type="project" value="InterPro"/>
</dbReference>
<dbReference type="InterPro" id="IPR018062">
    <property type="entry name" value="HTH_AraC-typ_CS"/>
</dbReference>
<evidence type="ECO:0000313" key="5">
    <source>
        <dbReference type="EMBL" id="RMC32470.1"/>
    </source>
</evidence>
<dbReference type="PANTHER" id="PTHR46796">
    <property type="entry name" value="HTH-TYPE TRANSCRIPTIONAL ACTIVATOR RHAS-RELATED"/>
    <property type="match status" value="1"/>
</dbReference>
<dbReference type="Gene3D" id="1.10.10.60">
    <property type="entry name" value="Homeodomain-like"/>
    <property type="match status" value="1"/>
</dbReference>
<evidence type="ECO:0000259" key="4">
    <source>
        <dbReference type="PROSITE" id="PS01124"/>
    </source>
</evidence>
<dbReference type="AlphaFoldDB" id="A0A3M0MA68"/>
<evidence type="ECO:0000313" key="6">
    <source>
        <dbReference type="Proteomes" id="UP000273516"/>
    </source>
</evidence>
<dbReference type="PROSITE" id="PS00041">
    <property type="entry name" value="HTH_ARAC_FAMILY_1"/>
    <property type="match status" value="1"/>
</dbReference>
<organism evidence="5 6">
    <name type="scientific">Paracoccus alkanivorans</name>
    <dbReference type="NCBI Taxonomy" id="2116655"/>
    <lineage>
        <taxon>Bacteria</taxon>
        <taxon>Pseudomonadati</taxon>
        <taxon>Pseudomonadota</taxon>
        <taxon>Alphaproteobacteria</taxon>
        <taxon>Rhodobacterales</taxon>
        <taxon>Paracoccaceae</taxon>
        <taxon>Paracoccus</taxon>
    </lineage>
</organism>
<keyword evidence="2" id="KW-0238">DNA-binding</keyword>
<keyword evidence="3" id="KW-0804">Transcription</keyword>
<dbReference type="RefSeq" id="WP_122113932.1">
    <property type="nucleotide sequence ID" value="NZ_QOKZ01000009.1"/>
</dbReference>
<dbReference type="GO" id="GO:0043565">
    <property type="term" value="F:sequence-specific DNA binding"/>
    <property type="evidence" value="ECO:0007669"/>
    <property type="project" value="InterPro"/>
</dbReference>
<dbReference type="SUPFAM" id="SSF46689">
    <property type="entry name" value="Homeodomain-like"/>
    <property type="match status" value="2"/>
</dbReference>
<reference evidence="5 6" key="1">
    <citation type="submission" date="2018-07" db="EMBL/GenBank/DDBJ databases">
        <authorList>
            <person name="Zhang Y."/>
            <person name="Wang L."/>
            <person name="Ma S."/>
        </authorList>
    </citation>
    <scope>NUCLEOTIDE SEQUENCE [LARGE SCALE GENOMIC DNA]</scope>
    <source>
        <strain evidence="5 6">4-2</strain>
    </source>
</reference>
<proteinExistence type="predicted"/>
<accession>A0A3M0MA68</accession>
<dbReference type="InterPro" id="IPR018060">
    <property type="entry name" value="HTH_AraC"/>
</dbReference>
<comment type="caution">
    <text evidence="5">The sequence shown here is derived from an EMBL/GenBank/DDBJ whole genome shotgun (WGS) entry which is preliminary data.</text>
</comment>
<dbReference type="PANTHER" id="PTHR46796:SF6">
    <property type="entry name" value="ARAC SUBFAMILY"/>
    <property type="match status" value="1"/>
</dbReference>
<keyword evidence="6" id="KW-1185">Reference proteome</keyword>
<dbReference type="Proteomes" id="UP000273516">
    <property type="component" value="Unassembled WGS sequence"/>
</dbReference>
<dbReference type="EMBL" id="QOKZ01000009">
    <property type="protein sequence ID" value="RMC32470.1"/>
    <property type="molecule type" value="Genomic_DNA"/>
</dbReference>
<dbReference type="Pfam" id="PF12833">
    <property type="entry name" value="HTH_18"/>
    <property type="match status" value="1"/>
</dbReference>
<dbReference type="SMART" id="SM00342">
    <property type="entry name" value="HTH_ARAC"/>
    <property type="match status" value="1"/>
</dbReference>
<dbReference type="PROSITE" id="PS01124">
    <property type="entry name" value="HTH_ARAC_FAMILY_2"/>
    <property type="match status" value="1"/>
</dbReference>
<dbReference type="InterPro" id="IPR009057">
    <property type="entry name" value="Homeodomain-like_sf"/>
</dbReference>
<dbReference type="PRINTS" id="PR00032">
    <property type="entry name" value="HTHARAC"/>
</dbReference>
<dbReference type="InterPro" id="IPR020449">
    <property type="entry name" value="Tscrpt_reg_AraC-type_HTH"/>
</dbReference>